<accession>A0A8S5N7L8</accession>
<sequence>MKFHFITSFPLRYFNNTILEQVCQYFFLKYFCRTKKVQ</sequence>
<organism evidence="1">
    <name type="scientific">Podoviridae sp. ct7K12</name>
    <dbReference type="NCBI Taxonomy" id="2826540"/>
    <lineage>
        <taxon>Viruses</taxon>
        <taxon>Duplodnaviria</taxon>
        <taxon>Heunggongvirae</taxon>
        <taxon>Uroviricota</taxon>
        <taxon>Caudoviricetes</taxon>
    </lineage>
</organism>
<proteinExistence type="predicted"/>
<dbReference type="EMBL" id="BK015083">
    <property type="protein sequence ID" value="DAD90351.1"/>
    <property type="molecule type" value="Genomic_DNA"/>
</dbReference>
<name>A0A8S5N7L8_9CAUD</name>
<protein>
    <submittedName>
        <fullName evidence="1">Uncharacterized protein</fullName>
    </submittedName>
</protein>
<reference evidence="1" key="1">
    <citation type="journal article" date="2021" name="Proc. Natl. Acad. Sci. U.S.A.">
        <title>A Catalog of Tens of Thousands of Viruses from Human Metagenomes Reveals Hidden Associations with Chronic Diseases.</title>
        <authorList>
            <person name="Tisza M.J."/>
            <person name="Buck C.B."/>
        </authorList>
    </citation>
    <scope>NUCLEOTIDE SEQUENCE</scope>
    <source>
        <strain evidence="1">Ct7K12</strain>
    </source>
</reference>
<evidence type="ECO:0000313" key="1">
    <source>
        <dbReference type="EMBL" id="DAD90351.1"/>
    </source>
</evidence>